<gene>
    <name evidence="2" type="ORF">QP460_007160</name>
</gene>
<reference evidence="2" key="1">
    <citation type="submission" date="2023-05" db="EMBL/GenBank/DDBJ databases">
        <authorList>
            <person name="Du J."/>
        </authorList>
    </citation>
    <scope>NUCLEOTIDE SEQUENCE</scope>
    <source>
        <strain evidence="2">UMB1064</strain>
    </source>
</reference>
<organism evidence="2 3">
    <name type="scientific">Corynebacterium amycolatum</name>
    <dbReference type="NCBI Taxonomy" id="43765"/>
    <lineage>
        <taxon>Bacteria</taxon>
        <taxon>Bacillati</taxon>
        <taxon>Actinomycetota</taxon>
        <taxon>Actinomycetes</taxon>
        <taxon>Mycobacteriales</taxon>
        <taxon>Corynebacteriaceae</taxon>
        <taxon>Corynebacterium</taxon>
    </lineage>
</organism>
<sequence>MSAKSFAMTPVQRFLVLRSIIDLPFTRTFAIDAEQVVEISGVARLSELNAKNAVIIDSLRSLAHTNTQDFYAIDDAAEALGTALRMAVSSRQLLWLSSLPKSDVDKVRAILGDDLVHVVGPALAVDKLNDDILEVPDALKRRGEPLVPIALSPTALVHAWAHGTHEQQKLLAYLLEGTNTLVMESKNLHALRKVGANLIERNLIWRLLYNPKVLAYLVVLIYSSLRALPVVFVPGFHGNVWVLWTIDIITAIPYTWGIVEMFTGSSFWRRMLGLLVTLVTFISPYVYFWFNGRDYPVWVTAFVIAMIVGAFAVEFIRWLRDRLIHTILHQLPAATGR</sequence>
<comment type="caution">
    <text evidence="2">The sequence shown here is derived from an EMBL/GenBank/DDBJ whole genome shotgun (WGS) entry which is preliminary data.</text>
</comment>
<name>A0AAW9SZ20_CORAY</name>
<keyword evidence="1" id="KW-1133">Transmembrane helix</keyword>
<dbReference type="EMBL" id="JASOOY020000027">
    <property type="protein sequence ID" value="MEO3717361.1"/>
    <property type="molecule type" value="Genomic_DNA"/>
</dbReference>
<feature type="transmembrane region" description="Helical" evidence="1">
    <location>
        <begin position="241"/>
        <end position="259"/>
    </location>
</feature>
<keyword evidence="1" id="KW-0812">Transmembrane</keyword>
<dbReference type="RefSeq" id="WP_232623128.1">
    <property type="nucleotide sequence ID" value="NZ_CP066023.1"/>
</dbReference>
<accession>A0AAW9SZ20</accession>
<proteinExistence type="predicted"/>
<dbReference type="Proteomes" id="UP001223646">
    <property type="component" value="Unassembled WGS sequence"/>
</dbReference>
<evidence type="ECO:0000313" key="2">
    <source>
        <dbReference type="EMBL" id="MEO3717361.1"/>
    </source>
</evidence>
<keyword evidence="1" id="KW-0472">Membrane</keyword>
<reference evidence="2" key="2">
    <citation type="submission" date="2024-05" db="EMBL/GenBank/DDBJ databases">
        <authorList>
            <person name="Wolfe A."/>
        </authorList>
    </citation>
    <scope>NUCLEOTIDE SEQUENCE</scope>
    <source>
        <strain evidence="2">UMB1064</strain>
    </source>
</reference>
<dbReference type="AlphaFoldDB" id="A0AAW9SZ20"/>
<protein>
    <submittedName>
        <fullName evidence="2">Uncharacterized protein</fullName>
    </submittedName>
</protein>
<evidence type="ECO:0000313" key="3">
    <source>
        <dbReference type="Proteomes" id="UP001223646"/>
    </source>
</evidence>
<feature type="transmembrane region" description="Helical" evidence="1">
    <location>
        <begin position="271"/>
        <end position="290"/>
    </location>
</feature>
<evidence type="ECO:0000256" key="1">
    <source>
        <dbReference type="SAM" id="Phobius"/>
    </source>
</evidence>
<feature type="transmembrane region" description="Helical" evidence="1">
    <location>
        <begin position="296"/>
        <end position="316"/>
    </location>
</feature>
<feature type="transmembrane region" description="Helical" evidence="1">
    <location>
        <begin position="213"/>
        <end position="235"/>
    </location>
</feature>